<organism evidence="1 2">
    <name type="scientific">Pleurodeles waltl</name>
    <name type="common">Iberian ribbed newt</name>
    <dbReference type="NCBI Taxonomy" id="8319"/>
    <lineage>
        <taxon>Eukaryota</taxon>
        <taxon>Metazoa</taxon>
        <taxon>Chordata</taxon>
        <taxon>Craniata</taxon>
        <taxon>Vertebrata</taxon>
        <taxon>Euteleostomi</taxon>
        <taxon>Amphibia</taxon>
        <taxon>Batrachia</taxon>
        <taxon>Caudata</taxon>
        <taxon>Salamandroidea</taxon>
        <taxon>Salamandridae</taxon>
        <taxon>Pleurodelinae</taxon>
        <taxon>Pleurodeles</taxon>
    </lineage>
</organism>
<comment type="caution">
    <text evidence="1">The sequence shown here is derived from an EMBL/GenBank/DDBJ whole genome shotgun (WGS) entry which is preliminary data.</text>
</comment>
<sequence>MQRREPQLTWELRGPTLSRQFSKAEEASQPNEALVANGNSCTARLLPDVRAHLQMGCIITPSIAEVSGNGSSPPAPLSLGLNVQRTVPSHWPGALSGLHEPQSMALEASRSAASCQMRRLGGGTQRDSTASDLRLARSPCHCGAYEVCARL</sequence>
<dbReference type="Proteomes" id="UP001066276">
    <property type="component" value="Chromosome 4_1"/>
</dbReference>
<dbReference type="AlphaFoldDB" id="A0AAV7T7A5"/>
<reference evidence="1" key="1">
    <citation type="journal article" date="2022" name="bioRxiv">
        <title>Sequencing and chromosome-scale assembly of the giantPleurodeles waltlgenome.</title>
        <authorList>
            <person name="Brown T."/>
            <person name="Elewa A."/>
            <person name="Iarovenko S."/>
            <person name="Subramanian E."/>
            <person name="Araus A.J."/>
            <person name="Petzold A."/>
            <person name="Susuki M."/>
            <person name="Suzuki K.-i.T."/>
            <person name="Hayashi T."/>
            <person name="Toyoda A."/>
            <person name="Oliveira C."/>
            <person name="Osipova E."/>
            <person name="Leigh N.D."/>
            <person name="Simon A."/>
            <person name="Yun M.H."/>
        </authorList>
    </citation>
    <scope>NUCLEOTIDE SEQUENCE</scope>
    <source>
        <strain evidence="1">20211129_DDA</strain>
        <tissue evidence="1">Liver</tissue>
    </source>
</reference>
<evidence type="ECO:0000313" key="1">
    <source>
        <dbReference type="EMBL" id="KAJ1172276.1"/>
    </source>
</evidence>
<keyword evidence="2" id="KW-1185">Reference proteome</keyword>
<dbReference type="EMBL" id="JANPWB010000007">
    <property type="protein sequence ID" value="KAJ1172276.1"/>
    <property type="molecule type" value="Genomic_DNA"/>
</dbReference>
<evidence type="ECO:0000313" key="2">
    <source>
        <dbReference type="Proteomes" id="UP001066276"/>
    </source>
</evidence>
<accession>A0AAV7T7A5</accession>
<name>A0AAV7T7A5_PLEWA</name>
<proteinExistence type="predicted"/>
<gene>
    <name evidence="1" type="ORF">NDU88_004123</name>
</gene>
<protein>
    <submittedName>
        <fullName evidence="1">Uncharacterized protein</fullName>
    </submittedName>
</protein>